<dbReference type="CDD" id="cd00018">
    <property type="entry name" value="AP2"/>
    <property type="match status" value="1"/>
</dbReference>
<evidence type="ECO:0000256" key="3">
    <source>
        <dbReference type="ARBA" id="ARBA00023015"/>
    </source>
</evidence>
<evidence type="ECO:0000259" key="9">
    <source>
        <dbReference type="PROSITE" id="PS51032"/>
    </source>
</evidence>
<name>A0A2G2YRN2_CAPAN</name>
<reference evidence="10 11" key="1">
    <citation type="journal article" date="2014" name="Nat. Genet.">
        <title>Genome sequence of the hot pepper provides insights into the evolution of pungency in Capsicum species.</title>
        <authorList>
            <person name="Kim S."/>
            <person name="Park M."/>
            <person name="Yeom S.I."/>
            <person name="Kim Y.M."/>
            <person name="Lee J.M."/>
            <person name="Lee H.A."/>
            <person name="Seo E."/>
            <person name="Choi J."/>
            <person name="Cheong K."/>
            <person name="Kim K.T."/>
            <person name="Jung K."/>
            <person name="Lee G.W."/>
            <person name="Oh S.K."/>
            <person name="Bae C."/>
            <person name="Kim S.B."/>
            <person name="Lee H.Y."/>
            <person name="Kim S.Y."/>
            <person name="Kim M.S."/>
            <person name="Kang B.C."/>
            <person name="Jo Y.D."/>
            <person name="Yang H.B."/>
            <person name="Jeong H.J."/>
            <person name="Kang W.H."/>
            <person name="Kwon J.K."/>
            <person name="Shin C."/>
            <person name="Lim J.Y."/>
            <person name="Park J.H."/>
            <person name="Huh J.H."/>
            <person name="Kim J.S."/>
            <person name="Kim B.D."/>
            <person name="Cohen O."/>
            <person name="Paran I."/>
            <person name="Suh M.C."/>
            <person name="Lee S.B."/>
            <person name="Kim Y.K."/>
            <person name="Shin Y."/>
            <person name="Noh S.J."/>
            <person name="Park J."/>
            <person name="Seo Y.S."/>
            <person name="Kwon S.Y."/>
            <person name="Kim H.A."/>
            <person name="Park J.M."/>
            <person name="Kim H.J."/>
            <person name="Choi S.B."/>
            <person name="Bosland P.W."/>
            <person name="Reeves G."/>
            <person name="Jo S.H."/>
            <person name="Lee B.W."/>
            <person name="Cho H.T."/>
            <person name="Choi H.S."/>
            <person name="Lee M.S."/>
            <person name="Yu Y."/>
            <person name="Do Choi Y."/>
            <person name="Park B.S."/>
            <person name="van Deynze A."/>
            <person name="Ashrafi H."/>
            <person name="Hill T."/>
            <person name="Kim W.T."/>
            <person name="Pai H.S."/>
            <person name="Ahn H.K."/>
            <person name="Yeam I."/>
            <person name="Giovannoni J.J."/>
            <person name="Rose J.K."/>
            <person name="Sorensen I."/>
            <person name="Lee S.J."/>
            <person name="Kim R.W."/>
            <person name="Choi I.Y."/>
            <person name="Choi B.S."/>
            <person name="Lim J.S."/>
            <person name="Lee Y.H."/>
            <person name="Choi D."/>
        </authorList>
    </citation>
    <scope>NUCLEOTIDE SEQUENCE [LARGE SCALE GENOMIC DNA]</scope>
    <source>
        <strain evidence="11">cv. CM334</strain>
    </source>
</reference>
<dbReference type="PANTHER" id="PTHR31241">
    <property type="entry name" value="DEHYDRATION-RESPONSIVE ELEMENT-BINDING PROTEIN 2C"/>
    <property type="match status" value="1"/>
</dbReference>
<dbReference type="FunFam" id="3.30.730.10:FF:000001">
    <property type="entry name" value="Ethylene-responsive transcription factor 2"/>
    <property type="match status" value="1"/>
</dbReference>
<dbReference type="InterPro" id="IPR036955">
    <property type="entry name" value="AP2/ERF_dom_sf"/>
</dbReference>
<evidence type="ECO:0000256" key="8">
    <source>
        <dbReference type="ARBA" id="ARBA00024343"/>
    </source>
</evidence>
<reference evidence="10 11" key="2">
    <citation type="journal article" date="2017" name="Genome Biol.">
        <title>New reference genome sequences of hot pepper reveal the massive evolution of plant disease-resistance genes by retroduplication.</title>
        <authorList>
            <person name="Kim S."/>
            <person name="Park J."/>
            <person name="Yeom S.I."/>
            <person name="Kim Y.M."/>
            <person name="Seo E."/>
            <person name="Kim K.T."/>
            <person name="Kim M.S."/>
            <person name="Lee J.M."/>
            <person name="Cheong K."/>
            <person name="Shin H.S."/>
            <person name="Kim S.B."/>
            <person name="Han K."/>
            <person name="Lee J."/>
            <person name="Park M."/>
            <person name="Lee H.A."/>
            <person name="Lee H.Y."/>
            <person name="Lee Y."/>
            <person name="Oh S."/>
            <person name="Lee J.H."/>
            <person name="Choi E."/>
            <person name="Choi E."/>
            <person name="Lee S.E."/>
            <person name="Jeon J."/>
            <person name="Kim H."/>
            <person name="Choi G."/>
            <person name="Song H."/>
            <person name="Lee J."/>
            <person name="Lee S.C."/>
            <person name="Kwon J.K."/>
            <person name="Lee H.Y."/>
            <person name="Koo N."/>
            <person name="Hong Y."/>
            <person name="Kim R.W."/>
            <person name="Kang W.H."/>
            <person name="Huh J.H."/>
            <person name="Kang B.C."/>
            <person name="Yang T.J."/>
            <person name="Lee Y.H."/>
            <person name="Bennetzen J.L."/>
            <person name="Choi D."/>
        </authorList>
    </citation>
    <scope>NUCLEOTIDE SEQUENCE [LARGE SCALE GENOMIC DNA]</scope>
    <source>
        <strain evidence="11">cv. CM334</strain>
    </source>
</reference>
<gene>
    <name evidence="10" type="ORF">T459_23188</name>
</gene>
<sequence length="515" mass="59269">MRMLRWMCGFTWADRVRNEIIREKVGVVSVEDKIHEVRLRWFGHVMRRGTDAPVRRCERSPVVRTATDEAFQSDVCVGLLLYNIAVILVAPREIRTNKGMLQLLPDGNSGVEKRILWKMRRRRNGAASIEETLLMWKNHKQELNVTLDGGPENLECTYRGVRQRTWGKWVAEIREPVNNTNEHQSNGKRLWLGTFSTDAEAARTYDEAAKAMYGHDAILNFPEYCVQNAQLANDLLHVPIAQTTSLESSESSVEDAIVESDLQTDEKIFVDDRCVVERNLCLEEKHGSSDCCLNTKSVVLQVYHSIDAIKGFNCSSTIDLEPIREPTSSYVKVETPPKNDFMQHRDLERLDDVNEGSNNLCILHQENTEVKSNYSMYHKDVLRPNESYDFVDQVLLPCPATTPQDYDCSANTLQEQPLDFRLNADMRSNMGFMERLLMEDNNTTEATNILNTFCLNENIDESYQFQSFLDELSDVNNLKNEEQFDYFNYNQQIDLPNYQTNAAVHSDGFISKEDE</sequence>
<dbReference type="Gramene" id="PHT72403">
    <property type="protein sequence ID" value="PHT72403"/>
    <property type="gene ID" value="T459_23188"/>
</dbReference>
<dbReference type="STRING" id="4072.A0A2G2YRN2"/>
<dbReference type="SUPFAM" id="SSF54171">
    <property type="entry name" value="DNA-binding domain"/>
    <property type="match status" value="1"/>
</dbReference>
<dbReference type="GO" id="GO:0045893">
    <property type="term" value="P:positive regulation of DNA-templated transcription"/>
    <property type="evidence" value="ECO:0000318"/>
    <property type="project" value="GO_Central"/>
</dbReference>
<evidence type="ECO:0000256" key="5">
    <source>
        <dbReference type="ARBA" id="ARBA00023159"/>
    </source>
</evidence>
<evidence type="ECO:0000256" key="2">
    <source>
        <dbReference type="ARBA" id="ARBA00022821"/>
    </source>
</evidence>
<dbReference type="Pfam" id="PF00847">
    <property type="entry name" value="AP2"/>
    <property type="match status" value="1"/>
</dbReference>
<proteinExistence type="inferred from homology"/>
<evidence type="ECO:0000256" key="7">
    <source>
        <dbReference type="ARBA" id="ARBA00023242"/>
    </source>
</evidence>
<accession>A0A2G2YRN2</accession>
<dbReference type="Proteomes" id="UP000222542">
    <property type="component" value="Unassembled WGS sequence"/>
</dbReference>
<evidence type="ECO:0000256" key="1">
    <source>
        <dbReference type="ARBA" id="ARBA00004123"/>
    </source>
</evidence>
<keyword evidence="3" id="KW-0805">Transcription regulation</keyword>
<comment type="subcellular location">
    <subcellularLocation>
        <location evidence="1">Nucleus</location>
    </subcellularLocation>
</comment>
<dbReference type="GO" id="GO:0003700">
    <property type="term" value="F:DNA-binding transcription factor activity"/>
    <property type="evidence" value="ECO:0000318"/>
    <property type="project" value="GO_Central"/>
</dbReference>
<keyword evidence="7" id="KW-0539">Nucleus</keyword>
<protein>
    <recommendedName>
        <fullName evidence="9">AP2/ERF domain-containing protein</fullName>
    </recommendedName>
</protein>
<comment type="caution">
    <text evidence="10">The sequence shown here is derived from an EMBL/GenBank/DDBJ whole genome shotgun (WGS) entry which is preliminary data.</text>
</comment>
<keyword evidence="6" id="KW-0804">Transcription</keyword>
<evidence type="ECO:0000256" key="6">
    <source>
        <dbReference type="ARBA" id="ARBA00023163"/>
    </source>
</evidence>
<organism evidence="10 11">
    <name type="scientific">Capsicum annuum</name>
    <name type="common">Capsicum pepper</name>
    <dbReference type="NCBI Taxonomy" id="4072"/>
    <lineage>
        <taxon>Eukaryota</taxon>
        <taxon>Viridiplantae</taxon>
        <taxon>Streptophyta</taxon>
        <taxon>Embryophyta</taxon>
        <taxon>Tracheophyta</taxon>
        <taxon>Spermatophyta</taxon>
        <taxon>Magnoliopsida</taxon>
        <taxon>eudicotyledons</taxon>
        <taxon>Gunneridae</taxon>
        <taxon>Pentapetalae</taxon>
        <taxon>asterids</taxon>
        <taxon>lamiids</taxon>
        <taxon>Solanales</taxon>
        <taxon>Solanaceae</taxon>
        <taxon>Solanoideae</taxon>
        <taxon>Capsiceae</taxon>
        <taxon>Capsicum</taxon>
    </lineage>
</organism>
<dbReference type="PANTHER" id="PTHR31241:SF83">
    <property type="entry name" value="AP2_ERF DOMAIN-CONTAINING PROTEIN"/>
    <property type="match status" value="1"/>
</dbReference>
<dbReference type="AlphaFoldDB" id="A0A2G2YRN2"/>
<dbReference type="SMR" id="A0A2G2YRN2"/>
<dbReference type="Gene3D" id="3.30.730.10">
    <property type="entry name" value="AP2/ERF domain"/>
    <property type="match status" value="1"/>
</dbReference>
<dbReference type="PRINTS" id="PR00367">
    <property type="entry name" value="ETHRSPELEMNT"/>
</dbReference>
<dbReference type="GO" id="GO:0000976">
    <property type="term" value="F:transcription cis-regulatory region binding"/>
    <property type="evidence" value="ECO:0000318"/>
    <property type="project" value="GO_Central"/>
</dbReference>
<evidence type="ECO:0000313" key="10">
    <source>
        <dbReference type="EMBL" id="PHT72403.1"/>
    </source>
</evidence>
<evidence type="ECO:0000256" key="4">
    <source>
        <dbReference type="ARBA" id="ARBA00023125"/>
    </source>
</evidence>
<evidence type="ECO:0000313" key="11">
    <source>
        <dbReference type="Proteomes" id="UP000222542"/>
    </source>
</evidence>
<keyword evidence="2" id="KW-0611">Plant defense</keyword>
<comment type="similarity">
    <text evidence="8">Belongs to the AP2/ERF transcription factor family. ERF subfamily.</text>
</comment>
<dbReference type="GO" id="GO:0006950">
    <property type="term" value="P:response to stress"/>
    <property type="evidence" value="ECO:0000318"/>
    <property type="project" value="GO_Central"/>
</dbReference>
<dbReference type="SMART" id="SM00380">
    <property type="entry name" value="AP2"/>
    <property type="match status" value="1"/>
</dbReference>
<dbReference type="GO" id="GO:0006952">
    <property type="term" value="P:defense response"/>
    <property type="evidence" value="ECO:0007669"/>
    <property type="project" value="UniProtKB-KW"/>
</dbReference>
<dbReference type="GO" id="GO:0005634">
    <property type="term" value="C:nucleus"/>
    <property type="evidence" value="ECO:0000318"/>
    <property type="project" value="GO_Central"/>
</dbReference>
<dbReference type="InterPro" id="IPR016177">
    <property type="entry name" value="DNA-bd_dom_sf"/>
</dbReference>
<feature type="domain" description="AP2/ERF" evidence="9">
    <location>
        <begin position="157"/>
        <end position="222"/>
    </location>
</feature>
<keyword evidence="11" id="KW-1185">Reference proteome</keyword>
<dbReference type="InterPro" id="IPR001471">
    <property type="entry name" value="AP2/ERF_dom"/>
</dbReference>
<dbReference type="PROSITE" id="PS51032">
    <property type="entry name" value="AP2_ERF"/>
    <property type="match status" value="1"/>
</dbReference>
<keyword evidence="4" id="KW-0238">DNA-binding</keyword>
<dbReference type="OMA" id="VNMEDLY"/>
<dbReference type="EMBL" id="AYRZ02000009">
    <property type="protein sequence ID" value="PHT72403.1"/>
    <property type="molecule type" value="Genomic_DNA"/>
</dbReference>
<keyword evidence="5" id="KW-0010">Activator</keyword>